<organism evidence="2 3">
    <name type="scientific">Streptomyces varsoviensis</name>
    <dbReference type="NCBI Taxonomy" id="67373"/>
    <lineage>
        <taxon>Bacteria</taxon>
        <taxon>Bacillati</taxon>
        <taxon>Actinomycetota</taxon>
        <taxon>Actinomycetes</taxon>
        <taxon>Kitasatosporales</taxon>
        <taxon>Streptomycetaceae</taxon>
        <taxon>Streptomyces</taxon>
    </lineage>
</organism>
<protein>
    <submittedName>
        <fullName evidence="2">Uncharacterized protein</fullName>
    </submittedName>
</protein>
<keyword evidence="3" id="KW-1185">Reference proteome</keyword>
<feature type="non-terminal residue" evidence="2">
    <location>
        <position position="114"/>
    </location>
</feature>
<feature type="compositionally biased region" description="Pro residues" evidence="1">
    <location>
        <begin position="92"/>
        <end position="104"/>
    </location>
</feature>
<evidence type="ECO:0000313" key="2">
    <source>
        <dbReference type="EMBL" id="KOG90883.1"/>
    </source>
</evidence>
<dbReference type="Proteomes" id="UP000037020">
    <property type="component" value="Unassembled WGS sequence"/>
</dbReference>
<evidence type="ECO:0000313" key="3">
    <source>
        <dbReference type="Proteomes" id="UP000037020"/>
    </source>
</evidence>
<name>A0ABR5JC57_9ACTN</name>
<accession>A0ABR5JC57</accession>
<evidence type="ECO:0000256" key="1">
    <source>
        <dbReference type="SAM" id="MobiDB-lite"/>
    </source>
</evidence>
<gene>
    <name evidence="2" type="ORF">ADK38_06210</name>
</gene>
<reference evidence="2 3" key="1">
    <citation type="submission" date="2015-07" db="EMBL/GenBank/DDBJ databases">
        <authorList>
            <person name="Ju K.-S."/>
            <person name="Doroghazi J.R."/>
            <person name="Metcalf W.W."/>
        </authorList>
    </citation>
    <scope>NUCLEOTIDE SEQUENCE [LARGE SCALE GENOMIC DNA]</scope>
    <source>
        <strain evidence="2 3">NRRL B-3589</strain>
    </source>
</reference>
<sequence length="114" mass="10969">MYKRQKEECPDDEWSAAELPSSSPLSCRAAGGFGAGTFAAGSGAEAWVVCDGVGVGVGVGVSVWVGVGVGVSVGVAEADAVAVTSGDGLLSVPPPSEPSHPAAPSPKTSTAAAA</sequence>
<dbReference type="EMBL" id="LGUT01000510">
    <property type="protein sequence ID" value="KOG90883.1"/>
    <property type="molecule type" value="Genomic_DNA"/>
</dbReference>
<feature type="compositionally biased region" description="Low complexity" evidence="1">
    <location>
        <begin position="105"/>
        <end position="114"/>
    </location>
</feature>
<feature type="region of interest" description="Disordered" evidence="1">
    <location>
        <begin position="1"/>
        <end position="23"/>
    </location>
</feature>
<feature type="region of interest" description="Disordered" evidence="1">
    <location>
        <begin position="86"/>
        <end position="114"/>
    </location>
</feature>
<proteinExistence type="predicted"/>
<comment type="caution">
    <text evidence="2">The sequence shown here is derived from an EMBL/GenBank/DDBJ whole genome shotgun (WGS) entry which is preliminary data.</text>
</comment>